<evidence type="ECO:0000256" key="4">
    <source>
        <dbReference type="RuleBase" id="RU361187"/>
    </source>
</evidence>
<proteinExistence type="inferred from homology"/>
<dbReference type="SUPFAM" id="SSF49899">
    <property type="entry name" value="Concanavalin A-like lectins/glucanases"/>
    <property type="match status" value="1"/>
</dbReference>
<comment type="caution">
    <text evidence="6">The sequence shown here is derived from an EMBL/GenBank/DDBJ whole genome shotgun (WGS) entry which is preliminary data.</text>
</comment>
<evidence type="ECO:0000259" key="5">
    <source>
        <dbReference type="Pfam" id="PF17851"/>
    </source>
</evidence>
<keyword evidence="3 4" id="KW-0326">Glycosidase</keyword>
<dbReference type="EMBL" id="JACSCY010000021">
    <property type="protein sequence ID" value="MBC6613028.1"/>
    <property type="molecule type" value="Genomic_DNA"/>
</dbReference>
<dbReference type="Gene3D" id="2.115.10.20">
    <property type="entry name" value="Glycosyl hydrolase domain, family 43"/>
    <property type="match status" value="1"/>
</dbReference>
<dbReference type="PANTHER" id="PTHR42812">
    <property type="entry name" value="BETA-XYLOSIDASE"/>
    <property type="match status" value="1"/>
</dbReference>
<dbReference type="SUPFAM" id="SSF75005">
    <property type="entry name" value="Arabinanase/levansucrase/invertase"/>
    <property type="match status" value="1"/>
</dbReference>
<dbReference type="Gene3D" id="2.60.120.200">
    <property type="match status" value="1"/>
</dbReference>
<protein>
    <submittedName>
        <fullName evidence="6">Family 43 glycosylhydrolase</fullName>
    </submittedName>
</protein>
<gene>
    <name evidence="6" type="ORF">H8B15_19050</name>
</gene>
<dbReference type="InterPro" id="IPR023296">
    <property type="entry name" value="Glyco_hydro_beta-prop_sf"/>
</dbReference>
<dbReference type="InterPro" id="IPR041542">
    <property type="entry name" value="GH43_C2"/>
</dbReference>
<accession>A0ABR7MPM9</accession>
<dbReference type="InterPro" id="IPR006710">
    <property type="entry name" value="Glyco_hydro_43"/>
</dbReference>
<evidence type="ECO:0000256" key="1">
    <source>
        <dbReference type="ARBA" id="ARBA00009865"/>
    </source>
</evidence>
<keyword evidence="7" id="KW-1185">Reference proteome</keyword>
<dbReference type="InterPro" id="IPR051795">
    <property type="entry name" value="Glycosyl_Hydrlase_43"/>
</dbReference>
<name>A0ABR7MPM9_9BACT</name>
<dbReference type="Proteomes" id="UP000622017">
    <property type="component" value="Unassembled WGS sequence"/>
</dbReference>
<organism evidence="6 7">
    <name type="scientific">Hymenobacter citatus</name>
    <dbReference type="NCBI Taxonomy" id="2763506"/>
    <lineage>
        <taxon>Bacteria</taxon>
        <taxon>Pseudomonadati</taxon>
        <taxon>Bacteroidota</taxon>
        <taxon>Cytophagia</taxon>
        <taxon>Cytophagales</taxon>
        <taxon>Hymenobacteraceae</taxon>
        <taxon>Hymenobacter</taxon>
    </lineage>
</organism>
<evidence type="ECO:0000256" key="3">
    <source>
        <dbReference type="ARBA" id="ARBA00023295"/>
    </source>
</evidence>
<dbReference type="CDD" id="cd08999">
    <property type="entry name" value="GH43_ABN-like"/>
    <property type="match status" value="1"/>
</dbReference>
<sequence>MEEELAVYANVCIYCQQSLLAPVTAFFFTLYTVTLSILSAARQRAALLLVGGLSVGACQQSTAPTTTATPAPAATIANPILPGDFPDPSVVQVGDTYWATATTSNWGPVFPLLKSKDLAHWELVGHVFPEGRPDWADYYFWAPEISQEGGKTYVFYTAHQRGGNLAVGVASADNPAGPYHDHGPLVGQPDGSIDAFPMRDENNQLYLIWKEDGNSVGQPTPIWAQRLNDDRTALLGEKRELFRNDAAWEAGLVEGVSMIRHEGYFYAFYAGNGCCGNGCTYATGVARSRNLLGPWEKYSKNPIMVNNDTWKCPGHGTVVQRNGRWFLLHHAYDSEGFQNVGRQGVLSEFTWNAEGWPEFQGRSTTVGAAPTLTAHNLTDEFNKATLLPTWQWPVEHKPTFQVKDGQLRLTASPEGSGAVLGQPTYTAAYTVTTTLLNPASLPTGATAGLTAHGDPDNALALTAGGGQMQLWQRTKGKQNVLATSPLPSAKAVQLRMQVAKGNQYHFSWSTDAGKTWQSPPTNATVDGAYLPPWDRGVRVGVVAQGPASAVGTFENFKLVNQ</sequence>
<evidence type="ECO:0000256" key="2">
    <source>
        <dbReference type="ARBA" id="ARBA00022801"/>
    </source>
</evidence>
<dbReference type="Pfam" id="PF04616">
    <property type="entry name" value="Glyco_hydro_43"/>
    <property type="match status" value="1"/>
</dbReference>
<dbReference type="InterPro" id="IPR013320">
    <property type="entry name" value="ConA-like_dom_sf"/>
</dbReference>
<evidence type="ECO:0000313" key="6">
    <source>
        <dbReference type="EMBL" id="MBC6613028.1"/>
    </source>
</evidence>
<feature type="domain" description="Beta-xylosidase C-terminal Concanavalin A-like" evidence="5">
    <location>
        <begin position="378"/>
        <end position="548"/>
    </location>
</feature>
<dbReference type="Pfam" id="PF17851">
    <property type="entry name" value="GH43_C2"/>
    <property type="match status" value="1"/>
</dbReference>
<comment type="similarity">
    <text evidence="1 4">Belongs to the glycosyl hydrolase 43 family.</text>
</comment>
<reference evidence="6 7" key="1">
    <citation type="submission" date="2020-08" db="EMBL/GenBank/DDBJ databases">
        <title>Hymenobacter sp.</title>
        <authorList>
            <person name="Kim M.K."/>
        </authorList>
    </citation>
    <scope>NUCLEOTIDE SEQUENCE [LARGE SCALE GENOMIC DNA]</scope>
    <source>
        <strain evidence="6 7">BT507</strain>
    </source>
</reference>
<evidence type="ECO:0000313" key="7">
    <source>
        <dbReference type="Proteomes" id="UP000622017"/>
    </source>
</evidence>
<dbReference type="PANTHER" id="PTHR42812:SF5">
    <property type="entry name" value="ENDO-ARABINASE"/>
    <property type="match status" value="1"/>
</dbReference>
<keyword evidence="2 4" id="KW-0378">Hydrolase</keyword>